<dbReference type="InterPro" id="IPR050550">
    <property type="entry name" value="SEC23_SEC24_subfamily"/>
</dbReference>
<comment type="subcellular location">
    <subcellularLocation>
        <location evidence="2">Cytoplasm</location>
    </subcellularLocation>
    <subcellularLocation>
        <location evidence="3">Endoplasmic reticulum membrane</location>
    </subcellularLocation>
    <subcellularLocation>
        <location evidence="1">Golgi apparatus membrane</location>
    </subcellularLocation>
</comment>
<evidence type="ECO:0000256" key="4">
    <source>
        <dbReference type="ARBA" id="ARBA00008334"/>
    </source>
</evidence>
<evidence type="ECO:0000259" key="13">
    <source>
        <dbReference type="Pfam" id="PF00626"/>
    </source>
</evidence>
<feature type="domain" description="Sec23/Sec24 beta-sandwich" evidence="17">
    <location>
        <begin position="702"/>
        <end position="786"/>
    </location>
</feature>
<keyword evidence="7" id="KW-0256">Endoplasmic reticulum</keyword>
<dbReference type="GO" id="GO:0008270">
    <property type="term" value="F:zinc ion binding"/>
    <property type="evidence" value="ECO:0000318"/>
    <property type="project" value="GO_Central"/>
</dbReference>
<keyword evidence="6" id="KW-0963">Cytoplasm</keyword>
<feature type="compositionally biased region" description="Pro residues" evidence="12">
    <location>
        <begin position="56"/>
        <end position="66"/>
    </location>
</feature>
<dbReference type="InterPro" id="IPR006896">
    <property type="entry name" value="Sec23/24_trunk_dom"/>
</dbReference>
<evidence type="ECO:0000259" key="16">
    <source>
        <dbReference type="Pfam" id="PF04815"/>
    </source>
</evidence>
<evidence type="ECO:0000256" key="6">
    <source>
        <dbReference type="ARBA" id="ARBA00022490"/>
    </source>
</evidence>
<feature type="compositionally biased region" description="Pro residues" evidence="12">
    <location>
        <begin position="16"/>
        <end position="43"/>
    </location>
</feature>
<dbReference type="RefSeq" id="XP_001749269.1">
    <property type="nucleotide sequence ID" value="XM_001749217.1"/>
</dbReference>
<feature type="compositionally biased region" description="Pro residues" evidence="12">
    <location>
        <begin position="81"/>
        <end position="91"/>
    </location>
</feature>
<evidence type="ECO:0000313" key="18">
    <source>
        <dbReference type="EMBL" id="EDQ85790.1"/>
    </source>
</evidence>
<dbReference type="InterPro" id="IPR036180">
    <property type="entry name" value="Gelsolin-like_dom_sf"/>
</dbReference>
<dbReference type="Gene3D" id="2.30.30.380">
    <property type="entry name" value="Zn-finger domain of Sec23/24"/>
    <property type="match status" value="1"/>
</dbReference>
<dbReference type="PANTHER" id="PTHR13803:SF39">
    <property type="entry name" value="SECRETORY 24AB, ISOFORM A"/>
    <property type="match status" value="1"/>
</dbReference>
<evidence type="ECO:0000256" key="10">
    <source>
        <dbReference type="ARBA" id="ARBA00023034"/>
    </source>
</evidence>
<evidence type="ECO:0000256" key="5">
    <source>
        <dbReference type="ARBA" id="ARBA00022448"/>
    </source>
</evidence>
<dbReference type="SUPFAM" id="SSF81811">
    <property type="entry name" value="Helical domain of Sec23/24"/>
    <property type="match status" value="1"/>
</dbReference>
<comment type="similarity">
    <text evidence="4">Belongs to the SEC23/SEC24 family. SEC24 subfamily.</text>
</comment>
<dbReference type="EMBL" id="CH991570">
    <property type="protein sequence ID" value="EDQ85790.1"/>
    <property type="molecule type" value="Genomic_DNA"/>
</dbReference>
<keyword evidence="19" id="KW-1185">Reference proteome</keyword>
<dbReference type="PANTHER" id="PTHR13803">
    <property type="entry name" value="SEC24-RELATED PROTEIN"/>
    <property type="match status" value="1"/>
</dbReference>
<dbReference type="SUPFAM" id="SSF53300">
    <property type="entry name" value="vWA-like"/>
    <property type="match status" value="1"/>
</dbReference>
<dbReference type="STRING" id="81824.A9V9G0"/>
<evidence type="ECO:0000259" key="15">
    <source>
        <dbReference type="Pfam" id="PF04811"/>
    </source>
</evidence>
<dbReference type="Pfam" id="PF04815">
    <property type="entry name" value="Sec23_helical"/>
    <property type="match status" value="1"/>
</dbReference>
<dbReference type="InterPro" id="IPR036175">
    <property type="entry name" value="Sec23/24_helical_dom_sf"/>
</dbReference>
<dbReference type="Gene3D" id="3.40.20.10">
    <property type="entry name" value="Severin"/>
    <property type="match status" value="1"/>
</dbReference>
<sequence length="1051" mass="113889">MAAPPPMPPGSGGSRPPGPPPPTMMAMPPRPPPTSLPQQPMQPPTTQFQQMSFQPPAMPPGPPSGPPSGRTSASSASMSIPRPPTGPPTMPPTSFSSMPPSGPPSMPPTSFPSMPPSGPPTMPPTSFPSMPPSGPPSMPPMMPPPAAGAQSAPGGHPPSHSASMPMPMPPHPGNMPMPPHPGNMPMPPHPGNMPMPPTMPDPEAGGFAHSNGSDGHNGAGPPASAGLFSIPENDNPGQGSYVKSRRYPSQSYEFEKASSPSVPQMQPVPPGAQQAPIAGGAVSPSPTKLGDPRLRRLSSNALVPQGVSVNLMADRNVLPPKPAAGVKPPLSEQYERCNVSKRIMRSTLTAVPETPKLLSNARLPFALHVHPYATDPNLPVIDHLTITRCKVCRTYINPFVAFVQGGGSWRCNLCGRLNPLPQDFDYNRLTGEMIDRTSRPDLIQPSVEFIAPPEYMVRAPQPCTYIFLIDVTAAAIANGSVDLICQTILDELDHITGDARTRVAFLTFDTNIHFYNLAASLAQPQMMVMTDTEDPFLPHATDDLLVNLAESRETLLRELPRTVRSSPRGQAALGPALQAARQIIGNVGGRLSVFTTTLPSIGVGSLKMRDDASQRSGDKVHALLKTQTDFYKAYSVDASRAQLAIDVFCFNGDYADIASLNDLPRYGGGTLYHYPGFNAARPACQTQVQKDLSRYLTRPLALEAVMRLRTSKGVVMNGFHGNFFLRSQDLLALANVSPDNGYTVQLTLDDKLGETAPFVYFQAALLYTASDGTRRIRVHTMALPVVKTLHEIYAFADAEAITGLLAKLAVDRTVNSKLADARSALSNFCIDTFKSYRKDVLGSEPDGQLLTPDSLKLLPLYINALLKSSAFRSDAQVSADERAYQMSLIKTLPLNELMIAIYPRFYSLHDIAENVGVRDSRNRLPMPPQRQLSAERLVRDGIHLLYSGDGVYLYLGPHTPPELMDQFFGVQSQAELEPEYGPLPRCESDSNIRMRNIIKGLRGLISRYQVLHVITDRSPLRAKFTNMLYDDKTVQGPSYWEFLNVVQKGLQ</sequence>
<dbReference type="Gene3D" id="3.40.50.410">
    <property type="entry name" value="von Willebrand factor, type A domain"/>
    <property type="match status" value="1"/>
</dbReference>
<feature type="compositionally biased region" description="Low complexity" evidence="12">
    <location>
        <begin position="147"/>
        <end position="165"/>
    </location>
</feature>
<dbReference type="InterPro" id="IPR029006">
    <property type="entry name" value="ADF-H/Gelsolin-like_dom_sf"/>
</dbReference>
<evidence type="ECO:0000256" key="9">
    <source>
        <dbReference type="ARBA" id="ARBA00022927"/>
    </source>
</evidence>
<dbReference type="GO" id="GO:0070971">
    <property type="term" value="C:endoplasmic reticulum exit site"/>
    <property type="evidence" value="ECO:0000318"/>
    <property type="project" value="GO_Central"/>
</dbReference>
<keyword evidence="8" id="KW-0931">ER-Golgi transport</keyword>
<evidence type="ECO:0000259" key="17">
    <source>
        <dbReference type="Pfam" id="PF08033"/>
    </source>
</evidence>
<feature type="domain" description="Gelsolin-like" evidence="13">
    <location>
        <begin position="925"/>
        <end position="987"/>
    </location>
</feature>
<feature type="region of interest" description="Disordered" evidence="12">
    <location>
        <begin position="1"/>
        <end position="286"/>
    </location>
</feature>
<feature type="compositionally biased region" description="Pro residues" evidence="12">
    <location>
        <begin position="100"/>
        <end position="146"/>
    </location>
</feature>
<name>A9V9G0_MONBE</name>
<evidence type="ECO:0000256" key="8">
    <source>
        <dbReference type="ARBA" id="ARBA00022892"/>
    </source>
</evidence>
<feature type="domain" description="Zinc finger Sec23/Sec24-type" evidence="14">
    <location>
        <begin position="386"/>
        <end position="423"/>
    </location>
</feature>
<dbReference type="SUPFAM" id="SSF81995">
    <property type="entry name" value="beta-sandwich domain of Sec23/24"/>
    <property type="match status" value="1"/>
</dbReference>
<dbReference type="AlphaFoldDB" id="A9V9G0"/>
<feature type="compositionally biased region" description="Low complexity" evidence="12">
    <location>
        <begin position="67"/>
        <end position="80"/>
    </location>
</feature>
<dbReference type="InterPro" id="IPR006900">
    <property type="entry name" value="Sec23/24_helical_dom"/>
</dbReference>
<evidence type="ECO:0000256" key="2">
    <source>
        <dbReference type="ARBA" id="ARBA00004496"/>
    </source>
</evidence>
<evidence type="ECO:0000256" key="12">
    <source>
        <dbReference type="SAM" id="MobiDB-lite"/>
    </source>
</evidence>
<dbReference type="InterPro" id="IPR007123">
    <property type="entry name" value="Gelsolin-like_dom"/>
</dbReference>
<dbReference type="InterPro" id="IPR006895">
    <property type="entry name" value="Znf_Sec23_Sec24"/>
</dbReference>
<dbReference type="InterPro" id="IPR036174">
    <property type="entry name" value="Znf_Sec23_Sec24_sf"/>
</dbReference>
<dbReference type="InterPro" id="IPR036465">
    <property type="entry name" value="vWFA_dom_sf"/>
</dbReference>
<feature type="compositionally biased region" description="Low complexity" evidence="12">
    <location>
        <begin position="44"/>
        <end position="55"/>
    </location>
</feature>
<feature type="compositionally biased region" description="Low complexity" evidence="12">
    <location>
        <begin position="258"/>
        <end position="282"/>
    </location>
</feature>
<keyword evidence="11" id="KW-0472">Membrane</keyword>
<organism evidence="18 19">
    <name type="scientific">Monosiga brevicollis</name>
    <name type="common">Choanoflagellate</name>
    <dbReference type="NCBI Taxonomy" id="81824"/>
    <lineage>
        <taxon>Eukaryota</taxon>
        <taxon>Choanoflagellata</taxon>
        <taxon>Craspedida</taxon>
        <taxon>Salpingoecidae</taxon>
        <taxon>Monosiga</taxon>
    </lineage>
</organism>
<proteinExistence type="inferred from homology"/>
<dbReference type="OMA" id="CPANDYY"/>
<dbReference type="eggNOG" id="KOG1985">
    <property type="taxonomic scope" value="Eukaryota"/>
</dbReference>
<evidence type="ECO:0000259" key="14">
    <source>
        <dbReference type="Pfam" id="PF04810"/>
    </source>
</evidence>
<keyword evidence="9" id="KW-0653">Protein transport</keyword>
<dbReference type="Gene3D" id="2.60.40.1670">
    <property type="entry name" value="beta-sandwich domain of Sec23/24"/>
    <property type="match status" value="1"/>
</dbReference>
<evidence type="ECO:0000256" key="1">
    <source>
        <dbReference type="ARBA" id="ARBA00004394"/>
    </source>
</evidence>
<dbReference type="GO" id="GO:0005789">
    <property type="term" value="C:endoplasmic reticulum membrane"/>
    <property type="evidence" value="ECO:0007669"/>
    <property type="project" value="UniProtKB-SubCell"/>
</dbReference>
<feature type="compositionally biased region" description="Pro residues" evidence="12">
    <location>
        <begin position="166"/>
        <end position="200"/>
    </location>
</feature>
<dbReference type="Pfam" id="PF00626">
    <property type="entry name" value="Gelsolin"/>
    <property type="match status" value="1"/>
</dbReference>
<dbReference type="KEGG" id="mbr:MONBRDRAFT_34025"/>
<reference evidence="18 19" key="1">
    <citation type="journal article" date="2008" name="Nature">
        <title>The genome of the choanoflagellate Monosiga brevicollis and the origin of metazoans.</title>
        <authorList>
            <consortium name="JGI Sequencing"/>
            <person name="King N."/>
            <person name="Westbrook M.J."/>
            <person name="Young S.L."/>
            <person name="Kuo A."/>
            <person name="Abedin M."/>
            <person name="Chapman J."/>
            <person name="Fairclough S."/>
            <person name="Hellsten U."/>
            <person name="Isogai Y."/>
            <person name="Letunic I."/>
            <person name="Marr M."/>
            <person name="Pincus D."/>
            <person name="Putnam N."/>
            <person name="Rokas A."/>
            <person name="Wright K.J."/>
            <person name="Zuzow R."/>
            <person name="Dirks W."/>
            <person name="Good M."/>
            <person name="Goodstein D."/>
            <person name="Lemons D."/>
            <person name="Li W."/>
            <person name="Lyons J.B."/>
            <person name="Morris A."/>
            <person name="Nichols S."/>
            <person name="Richter D.J."/>
            <person name="Salamov A."/>
            <person name="Bork P."/>
            <person name="Lim W.A."/>
            <person name="Manning G."/>
            <person name="Miller W.T."/>
            <person name="McGinnis W."/>
            <person name="Shapiro H."/>
            <person name="Tjian R."/>
            <person name="Grigoriev I.V."/>
            <person name="Rokhsar D."/>
        </authorList>
    </citation>
    <scope>NUCLEOTIDE SEQUENCE [LARGE SCALE GENOMIC DNA]</scope>
    <source>
        <strain evidence="19">MX1 / ATCC 50154</strain>
    </source>
</reference>
<dbReference type="Gene3D" id="1.20.120.730">
    <property type="entry name" value="Sec23/Sec24 helical domain"/>
    <property type="match status" value="1"/>
</dbReference>
<evidence type="ECO:0000256" key="11">
    <source>
        <dbReference type="ARBA" id="ARBA00023136"/>
    </source>
</evidence>
<dbReference type="GO" id="GO:0000139">
    <property type="term" value="C:Golgi membrane"/>
    <property type="evidence" value="ECO:0007669"/>
    <property type="project" value="UniProtKB-SubCell"/>
</dbReference>
<accession>A9V9G0</accession>
<dbReference type="Pfam" id="PF04810">
    <property type="entry name" value="zf-Sec23_Sec24"/>
    <property type="match status" value="1"/>
</dbReference>
<keyword evidence="10" id="KW-0333">Golgi apparatus</keyword>
<protein>
    <submittedName>
        <fullName evidence="18">Uncharacterized protein</fullName>
    </submittedName>
</protein>
<dbReference type="GO" id="GO:0000149">
    <property type="term" value="F:SNARE binding"/>
    <property type="evidence" value="ECO:0000318"/>
    <property type="project" value="GO_Central"/>
</dbReference>
<keyword evidence="5" id="KW-0813">Transport</keyword>
<feature type="domain" description="Sec23/Sec24 helical" evidence="16">
    <location>
        <begin position="797"/>
        <end position="898"/>
    </location>
</feature>
<dbReference type="Pfam" id="PF08033">
    <property type="entry name" value="Sec23_BS"/>
    <property type="match status" value="1"/>
</dbReference>
<evidence type="ECO:0000256" key="7">
    <source>
        <dbReference type="ARBA" id="ARBA00022824"/>
    </source>
</evidence>
<dbReference type="GO" id="GO:0090110">
    <property type="term" value="P:COPII-coated vesicle cargo loading"/>
    <property type="evidence" value="ECO:0000318"/>
    <property type="project" value="GO_Central"/>
</dbReference>
<evidence type="ECO:0000256" key="3">
    <source>
        <dbReference type="ARBA" id="ARBA00004586"/>
    </source>
</evidence>
<dbReference type="SUPFAM" id="SSF82754">
    <property type="entry name" value="C-terminal, gelsolin-like domain of Sec23/24"/>
    <property type="match status" value="1"/>
</dbReference>
<dbReference type="InParanoid" id="A9V9G0"/>
<evidence type="ECO:0000313" key="19">
    <source>
        <dbReference type="Proteomes" id="UP000001357"/>
    </source>
</evidence>
<dbReference type="GO" id="GO:0030127">
    <property type="term" value="C:COPII vesicle coat"/>
    <property type="evidence" value="ECO:0000318"/>
    <property type="project" value="GO_Central"/>
</dbReference>
<dbReference type="Proteomes" id="UP000001357">
    <property type="component" value="Unassembled WGS sequence"/>
</dbReference>
<gene>
    <name evidence="18" type="ORF">MONBRDRAFT_34025</name>
</gene>
<dbReference type="GeneID" id="5894542"/>
<dbReference type="Pfam" id="PF04811">
    <property type="entry name" value="Sec23_trunk"/>
    <property type="match status" value="1"/>
</dbReference>
<dbReference type="SUPFAM" id="SSF82919">
    <property type="entry name" value="Zn-finger domain of Sec23/24"/>
    <property type="match status" value="1"/>
</dbReference>
<dbReference type="GO" id="GO:0006886">
    <property type="term" value="P:intracellular protein transport"/>
    <property type="evidence" value="ECO:0007669"/>
    <property type="project" value="InterPro"/>
</dbReference>
<dbReference type="FunCoup" id="A9V9G0">
    <property type="interactions" value="1532"/>
</dbReference>
<dbReference type="InterPro" id="IPR012990">
    <property type="entry name" value="Beta-sandwich_Sec23_24"/>
</dbReference>
<feature type="domain" description="Sec23/Sec24 trunk" evidence="15">
    <location>
        <begin position="460"/>
        <end position="695"/>
    </location>
</feature>